<evidence type="ECO:0000313" key="2">
    <source>
        <dbReference type="Proteomes" id="UP000002489"/>
    </source>
</evidence>
<proteinExistence type="predicted"/>
<dbReference type="AlphaFoldDB" id="A0A0D2XQ42"/>
<accession>A0A0D2XQ42</accession>
<dbReference type="Proteomes" id="UP000002489">
    <property type="component" value="Unassembled WGS sequence"/>
</dbReference>
<reference evidence="2" key="1">
    <citation type="journal article" date="2012" name="Mol. Plant Microbe Interact.">
        <title>A highly conserved effector in Fusarium oxysporum is required for full virulence on Arabidopsis.</title>
        <authorList>
            <person name="Thatcher L.F."/>
            <person name="Gardiner D.M."/>
            <person name="Kazan K."/>
            <person name="Manners J."/>
        </authorList>
    </citation>
    <scope>NUCLEOTIDE SEQUENCE [LARGE SCALE GENOMIC DNA]</scope>
    <source>
        <strain evidence="2">Fo5176</strain>
    </source>
</reference>
<organism evidence="1 2">
    <name type="scientific">Fusarium oxysporum (strain Fo5176)</name>
    <name type="common">Fusarium vascular wilt</name>
    <dbReference type="NCBI Taxonomy" id="660025"/>
    <lineage>
        <taxon>Eukaryota</taxon>
        <taxon>Fungi</taxon>
        <taxon>Dikarya</taxon>
        <taxon>Ascomycota</taxon>
        <taxon>Pezizomycotina</taxon>
        <taxon>Sordariomycetes</taxon>
        <taxon>Hypocreomycetidae</taxon>
        <taxon>Hypocreales</taxon>
        <taxon>Nectriaceae</taxon>
        <taxon>Fusarium</taxon>
        <taxon>Fusarium oxysporum species complex</taxon>
    </lineage>
</organism>
<gene>
    <name evidence="1" type="primary">28948004</name>
</gene>
<protein>
    <submittedName>
        <fullName evidence="1">Uncharacterized protein</fullName>
    </submittedName>
</protein>
<sequence length="100" mass="10686">MTSGGRANGGASRCAAPNSKSSLWQTLADELAHSGIPRITLILYLQAFQGPLREVQLIPVSQAEVINHFSLLLSPKLNPFFVANIDSVEPSISRQGRAAS</sequence>
<reference evidence="1" key="2">
    <citation type="submission" date="2025-08" db="UniProtKB">
        <authorList>
            <consortium name="EnsemblFungi"/>
        </authorList>
    </citation>
    <scope>IDENTIFICATION</scope>
    <source>
        <strain evidence="1">4287 / CBS 123668 / FGSC 9935 / NRRL 34936</strain>
    </source>
</reference>
<name>A0A0D2XQ42_FUSOF</name>
<dbReference type="VEuPathDB" id="FungiDB:FOXG_06082"/>
<dbReference type="EnsemblFungi" id="FOXG_06082T0">
    <property type="protein sequence ID" value="FOXG_06082P0"/>
    <property type="gene ID" value="FOXG_06082"/>
</dbReference>
<evidence type="ECO:0000313" key="1">
    <source>
        <dbReference type="EnsemblFungi" id="FOXG_06082P0"/>
    </source>
</evidence>